<evidence type="ECO:0000313" key="3">
    <source>
        <dbReference type="Proteomes" id="UP000240481"/>
    </source>
</evidence>
<protein>
    <submittedName>
        <fullName evidence="2">DUF2271 domain-containing protein</fullName>
    </submittedName>
</protein>
<reference evidence="2 3" key="1">
    <citation type="submission" date="2018-01" db="EMBL/GenBank/DDBJ databases">
        <title>Whole genome sequencing of Histamine producing bacteria.</title>
        <authorList>
            <person name="Butler K."/>
        </authorList>
    </citation>
    <scope>NUCLEOTIDE SEQUENCE [LARGE SCALE GENOMIC DNA]</scope>
    <source>
        <strain evidence="2 3">DSM 24669</strain>
    </source>
</reference>
<evidence type="ECO:0000313" key="2">
    <source>
        <dbReference type="EMBL" id="PSW24474.1"/>
    </source>
</evidence>
<dbReference type="Pfam" id="PF10029">
    <property type="entry name" value="DUF2271"/>
    <property type="match status" value="1"/>
</dbReference>
<dbReference type="AlphaFoldDB" id="A0A0J8XY34"/>
<dbReference type="InterPro" id="IPR014469">
    <property type="entry name" value="DUF2271"/>
</dbReference>
<sequence>MNLALKTVLKSSALVAALSAPLMAHAAPLPTNAQMDVEFEIPYIKASPYARPYIAVWIEDANRKPIRTIELWVGKDEWLKDLRTWWRKVGRYDRELVDAVTSATRTVGEYRFTWDGLDDSGERVEQGEYTFYAESVREHGGRSVIRQKLNLADKPFKIDIKPAVEIGNVALTYKIK</sequence>
<feature type="signal peptide" evidence="1">
    <location>
        <begin position="1"/>
        <end position="26"/>
    </location>
</feature>
<gene>
    <name evidence="2" type="ORF">C9I94_10580</name>
</gene>
<dbReference type="STRING" id="680026.AB733_11815"/>
<keyword evidence="1" id="KW-0732">Signal</keyword>
<organism evidence="2 3">
    <name type="scientific">Photobacterium swingsii</name>
    <dbReference type="NCBI Taxonomy" id="680026"/>
    <lineage>
        <taxon>Bacteria</taxon>
        <taxon>Pseudomonadati</taxon>
        <taxon>Pseudomonadota</taxon>
        <taxon>Gammaproteobacteria</taxon>
        <taxon>Vibrionales</taxon>
        <taxon>Vibrionaceae</taxon>
        <taxon>Photobacterium</taxon>
    </lineage>
</organism>
<proteinExistence type="predicted"/>
<keyword evidence="3" id="KW-1185">Reference proteome</keyword>
<name>A0A0J8XY34_9GAMM</name>
<dbReference type="PIRSF" id="PIRSF014995">
    <property type="entry name" value="UCP014995"/>
    <property type="match status" value="1"/>
</dbReference>
<evidence type="ECO:0000256" key="1">
    <source>
        <dbReference type="SAM" id="SignalP"/>
    </source>
</evidence>
<accession>A0A0J8XY34</accession>
<comment type="caution">
    <text evidence="2">The sequence shown here is derived from an EMBL/GenBank/DDBJ whole genome shotgun (WGS) entry which is preliminary data.</text>
</comment>
<dbReference type="EMBL" id="PYLZ01000005">
    <property type="protein sequence ID" value="PSW24474.1"/>
    <property type="molecule type" value="Genomic_DNA"/>
</dbReference>
<dbReference type="RefSeq" id="WP_048898956.1">
    <property type="nucleotide sequence ID" value="NZ_AP024853.1"/>
</dbReference>
<dbReference type="Proteomes" id="UP000240481">
    <property type="component" value="Unassembled WGS sequence"/>
</dbReference>
<dbReference type="OrthoDB" id="195316at2"/>
<dbReference type="Gene3D" id="2.60.40.4070">
    <property type="match status" value="1"/>
</dbReference>
<feature type="chain" id="PRO_5030009261" evidence="1">
    <location>
        <begin position="27"/>
        <end position="176"/>
    </location>
</feature>